<feature type="domain" description="N-acetyltransferase" evidence="3">
    <location>
        <begin position="8"/>
        <end position="160"/>
    </location>
</feature>
<dbReference type="Proteomes" id="UP000436047">
    <property type="component" value="Unassembled WGS sequence"/>
</dbReference>
<dbReference type="CDD" id="cd04301">
    <property type="entry name" value="NAT_SF"/>
    <property type="match status" value="1"/>
</dbReference>
<comment type="caution">
    <text evidence="4">The sequence shown here is derived from an EMBL/GenBank/DDBJ whole genome shotgun (WGS) entry which is preliminary data.</text>
</comment>
<dbReference type="SUPFAM" id="SSF55729">
    <property type="entry name" value="Acyl-CoA N-acyltransferases (Nat)"/>
    <property type="match status" value="1"/>
</dbReference>
<dbReference type="Pfam" id="PF13420">
    <property type="entry name" value="Acetyltransf_4"/>
    <property type="match status" value="1"/>
</dbReference>
<organism evidence="4 5">
    <name type="scientific">Eisenbergiella porci</name>
    <dbReference type="NCBI Taxonomy" id="2652274"/>
    <lineage>
        <taxon>Bacteria</taxon>
        <taxon>Bacillati</taxon>
        <taxon>Bacillota</taxon>
        <taxon>Clostridia</taxon>
        <taxon>Lachnospirales</taxon>
        <taxon>Lachnospiraceae</taxon>
        <taxon>Eisenbergiella</taxon>
    </lineage>
</organism>
<dbReference type="GO" id="GO:0016747">
    <property type="term" value="F:acyltransferase activity, transferring groups other than amino-acyl groups"/>
    <property type="evidence" value="ECO:0007669"/>
    <property type="project" value="InterPro"/>
</dbReference>
<dbReference type="PANTHER" id="PTHR43072">
    <property type="entry name" value="N-ACETYLTRANSFERASE"/>
    <property type="match status" value="1"/>
</dbReference>
<evidence type="ECO:0000313" key="5">
    <source>
        <dbReference type="Proteomes" id="UP000436047"/>
    </source>
</evidence>
<dbReference type="RefSeq" id="WP_154468175.1">
    <property type="nucleotide sequence ID" value="NZ_JAXDZL010000027.1"/>
</dbReference>
<dbReference type="AlphaFoldDB" id="A0A6N7W970"/>
<accession>A0A6N7W970</accession>
<proteinExistence type="predicted"/>
<dbReference type="GeneID" id="86056720"/>
<keyword evidence="1 4" id="KW-0808">Transferase</keyword>
<sequence length="205" mass="22989">METNAKNFTMRMAVMEDAPEILAIYEPYIRKTTITFEYEVPTVEAFRQRMAGILGAYPYLVCEMDGKITAYAYAHRFKERAAYQWDAELSVYVDENCTGMGMGKALYQALIEILKCQNVKNAYALVTSPNEKSDALHKSMGFTLEGVSHNTGYKMGKWLDVSSYVKAIGSHDPQPAEIIPCSAVGEERIAAILGRIQGYLLKRSL</sequence>
<dbReference type="EMBL" id="VUMI01000081">
    <property type="protein sequence ID" value="MSS91811.1"/>
    <property type="molecule type" value="Genomic_DNA"/>
</dbReference>
<keyword evidence="2" id="KW-0012">Acyltransferase</keyword>
<dbReference type="PROSITE" id="PS51186">
    <property type="entry name" value="GNAT"/>
    <property type="match status" value="1"/>
</dbReference>
<evidence type="ECO:0000256" key="2">
    <source>
        <dbReference type="ARBA" id="ARBA00023315"/>
    </source>
</evidence>
<name>A0A6N7W970_9FIRM</name>
<protein>
    <submittedName>
        <fullName evidence="4">N-acetyltransferase family protein</fullName>
    </submittedName>
</protein>
<gene>
    <name evidence="4" type="ORF">FYJ45_27425</name>
</gene>
<dbReference type="InterPro" id="IPR016181">
    <property type="entry name" value="Acyl_CoA_acyltransferase"/>
</dbReference>
<evidence type="ECO:0000256" key="1">
    <source>
        <dbReference type="ARBA" id="ARBA00022679"/>
    </source>
</evidence>
<evidence type="ECO:0000313" key="4">
    <source>
        <dbReference type="EMBL" id="MSS91811.1"/>
    </source>
</evidence>
<dbReference type="InterPro" id="IPR000182">
    <property type="entry name" value="GNAT_dom"/>
</dbReference>
<keyword evidence="5" id="KW-1185">Reference proteome</keyword>
<evidence type="ECO:0000259" key="3">
    <source>
        <dbReference type="PROSITE" id="PS51186"/>
    </source>
</evidence>
<dbReference type="PANTHER" id="PTHR43072:SF23">
    <property type="entry name" value="UPF0039 PROTEIN C11D3.02C"/>
    <property type="match status" value="1"/>
</dbReference>
<reference evidence="4 5" key="1">
    <citation type="submission" date="2019-08" db="EMBL/GenBank/DDBJ databases">
        <title>In-depth cultivation of the pig gut microbiome towards novel bacterial diversity and tailored functional studies.</title>
        <authorList>
            <person name="Wylensek D."/>
            <person name="Hitch T.C.A."/>
            <person name="Clavel T."/>
        </authorList>
    </citation>
    <scope>NUCLEOTIDE SEQUENCE [LARGE SCALE GENOMIC DNA]</scope>
    <source>
        <strain evidence="4 5">WCA-389-WT-23B</strain>
    </source>
</reference>
<dbReference type="Gene3D" id="3.40.630.30">
    <property type="match status" value="1"/>
</dbReference>